<evidence type="ECO:0000256" key="5">
    <source>
        <dbReference type="ARBA" id="ARBA00023200"/>
    </source>
</evidence>
<dbReference type="GO" id="GO:0019033">
    <property type="term" value="C:viral tegument"/>
    <property type="evidence" value="ECO:0007669"/>
    <property type="project" value="InterPro"/>
</dbReference>
<dbReference type="HAMAP" id="MF_04043">
    <property type="entry name" value="HSV_ITP"/>
    <property type="match status" value="1"/>
</dbReference>
<name>A0A0B5E4E6_HHV1</name>
<reference evidence="7" key="1">
    <citation type="journal article" date="2015" name="MBio">
        <title>Rapid genome assembly and comparison decode intrastrain variation in human alphaherpesviruses.</title>
        <authorList>
            <person name="Parsons L.R."/>
            <person name="Tafuri Y.R."/>
            <person name="Shreve J.T."/>
            <person name="Bowen C.D."/>
            <person name="Shipley M.M."/>
            <person name="Enquist L.W."/>
            <person name="Szpara M.L."/>
        </authorList>
    </citation>
    <scope>NUCLEOTIDE SEQUENCE</scope>
    <source>
        <strain evidence="7">H166syn</strain>
    </source>
</reference>
<evidence type="ECO:0000256" key="6">
    <source>
        <dbReference type="SAM" id="MobiDB-lite"/>
    </source>
</evidence>
<sequence>MADRGLPSEAPVVTTSPAGPPSDGPMQRLLASLAGLRQPPTPTAETANGADDPAFLATAKLRAAMAAFLLSGTAIAPADARACWRPLLEHLCALHRAHGLPETALLAENLPGLLVHRLVVALPEAPDQAFREMEVIKDTILAVTGSDTSHALESAGLRTAAALGPVRVRQCAVEWIDRWQTVTKSCLAMSPRTSIEALGETSLKMAPVPLGQPSANLTTPAYSLLFPAPFVQEGLRFLALVSNRVTLFSAHLQRIDDATLTPLTRALFTLALVDEYLTTPERGAVVPPPLLAQFQHTVREIDPAIMIPPLEANKMVRSREEVRVSTALSRVSPRSACAPPGTLMARVRTDVAVFDPDVPFLSSSALAVFQPAVSSLLQLGEQPSAGAQQRLLALLQQTWTLIQNTNSPSVVINTLIDAGFTPSHCTHYLSALEGFLAAGVPARTPAGHGLGEVQQLFGCIALAGSNVFGLAREYGYYANYVKTFRRVQGASEHTHGRLCEAVGLSGGVLSQTLARIMGPAVPTEHLASLRRALVGEFETAERRFSSGQPSLLRETALIWIDVYGQTHWDITPTTPATPLSALLPVGQPSHAPSVHLAAATQIRFPALEGIHPNVLADPGFVPYVLALVVGDALRATCSAAYLPRPVEFALRVLAWARDFGLGYLPTVEGHRTKLGALITLLEPAARGGLGPTMQMADNIEQLLRELYVISRGAVEQLRPLVQLQPPPPPEVGTSLLLISMYALAARGVLQDLAERADPLIRQLEDAIVLLRLHMRTLSAFFECRFESDGRRLYAVVEIAARPRLGPWPCPRIACVGESTVLPPHTEGVAGSGLVFIATTVRERVSVRELGVVGDTPDRLGPWPPEAMGDAVSQYCSMYHDAKRALVASLASLRSVITETTAHLGVCDELAAQVSHEDNVLAVVRREIHGFLSVVSGIHARASKLLSGDQVPGFCFMGQFLARWRRLSACYQAARAAAGPEPVAEFVQELHDTWKGLQTERAVVVAPLVSSADQRAAAIREVMAHAPEDAPPQSPAADRVVLTSRRDLGAWGDYSLGPLGQTTAVPDSVDLSRQGLAVTLSMDWLLMNELLRVTDGVFRASAFRPLAGPEAPRDLEVRDAGNSLPAPTPMDAQKPEAYGHGPRQVDREEAPHFNTPVEDDEMIPEDTVAPPTDLPLTSYQ</sequence>
<protein>
    <submittedName>
        <fullName evidence="7">UL37</fullName>
    </submittedName>
</protein>
<keyword evidence="4" id="KW-0946">Virion</keyword>
<proteinExistence type="inferred from homology"/>
<evidence type="ECO:0000313" key="7">
    <source>
        <dbReference type="EMBL" id="AJE60411.1"/>
    </source>
</evidence>
<organism evidence="7">
    <name type="scientific">Human herpesvirus 1</name>
    <name type="common">HHV-1</name>
    <name type="synonym">Human herpes simplex virus 1</name>
    <dbReference type="NCBI Taxonomy" id="10298"/>
    <lineage>
        <taxon>Viruses</taxon>
        <taxon>Duplodnaviria</taxon>
        <taxon>Heunggongvirae</taxon>
        <taxon>Peploviricota</taxon>
        <taxon>Herviviricetes</taxon>
        <taxon>Herpesvirales</taxon>
        <taxon>Orthoherpesviridae</taxon>
        <taxon>Alphaherpesvirinae</taxon>
        <taxon>Simplexvirus</taxon>
        <taxon>Simplexvirus humanalpha1</taxon>
    </lineage>
</organism>
<gene>
    <name evidence="7" type="primary">UL37</name>
</gene>
<feature type="region of interest" description="Disordered" evidence="6">
    <location>
        <begin position="1"/>
        <end position="26"/>
    </location>
</feature>
<dbReference type="Pfam" id="PF03970">
    <property type="entry name" value="Herpes_UL37_1"/>
    <property type="match status" value="1"/>
</dbReference>
<evidence type="ECO:0000256" key="2">
    <source>
        <dbReference type="ARBA" id="ARBA00022580"/>
    </source>
</evidence>
<accession>A0A0B5E4E6</accession>
<dbReference type="EMBL" id="KM222727">
    <property type="protein sequence ID" value="AJE60411.1"/>
    <property type="molecule type" value="Genomic_DNA"/>
</dbReference>
<dbReference type="InterPro" id="IPR034738">
    <property type="entry name" value="HSV_ITP"/>
</dbReference>
<organismHost>
    <name type="scientific">Homo sapiens</name>
    <name type="common">Human</name>
    <dbReference type="NCBI Taxonomy" id="9606"/>
</organismHost>
<evidence type="ECO:0000256" key="1">
    <source>
        <dbReference type="ARBA" id="ARBA00022562"/>
    </source>
</evidence>
<dbReference type="InterPro" id="IPR005655">
    <property type="entry name" value="Herpes_UL37"/>
</dbReference>
<feature type="region of interest" description="Disordered" evidence="6">
    <location>
        <begin position="1111"/>
        <end position="1179"/>
    </location>
</feature>
<evidence type="ECO:0000256" key="4">
    <source>
        <dbReference type="ARBA" id="ARBA00022844"/>
    </source>
</evidence>
<keyword evidence="3" id="KW-1040">Host Golgi apparatus</keyword>
<evidence type="ECO:0000256" key="3">
    <source>
        <dbReference type="ARBA" id="ARBA00022812"/>
    </source>
</evidence>
<keyword evidence="2" id="KW-0920">Virion tegument</keyword>
<keyword evidence="1" id="KW-1048">Host nucleus</keyword>
<dbReference type="GO" id="GO:0019068">
    <property type="term" value="P:virion assembly"/>
    <property type="evidence" value="ECO:0007669"/>
    <property type="project" value="InterPro"/>
</dbReference>
<keyword evidence="5" id="KW-1035">Host cytoplasm</keyword>